<keyword evidence="3" id="KW-1185">Reference proteome</keyword>
<dbReference type="RefSeq" id="XP_045962468.1">
    <property type="nucleotide sequence ID" value="XM_046099693.1"/>
</dbReference>
<evidence type="ECO:0000259" key="1">
    <source>
        <dbReference type="Pfam" id="PF20150"/>
    </source>
</evidence>
<gene>
    <name evidence="2" type="ORF">BKA67DRAFT_533394</name>
</gene>
<dbReference type="InterPro" id="IPR045518">
    <property type="entry name" value="2EXR"/>
</dbReference>
<accession>A0A9P9A1L8</accession>
<reference evidence="2" key="1">
    <citation type="journal article" date="2021" name="Nat. Commun.">
        <title>Genetic determinants of endophytism in the Arabidopsis root mycobiome.</title>
        <authorList>
            <person name="Mesny F."/>
            <person name="Miyauchi S."/>
            <person name="Thiergart T."/>
            <person name="Pickel B."/>
            <person name="Atanasova L."/>
            <person name="Karlsson M."/>
            <person name="Huettel B."/>
            <person name="Barry K.W."/>
            <person name="Haridas S."/>
            <person name="Chen C."/>
            <person name="Bauer D."/>
            <person name="Andreopoulos W."/>
            <person name="Pangilinan J."/>
            <person name="LaButti K."/>
            <person name="Riley R."/>
            <person name="Lipzen A."/>
            <person name="Clum A."/>
            <person name="Drula E."/>
            <person name="Henrissat B."/>
            <person name="Kohler A."/>
            <person name="Grigoriev I.V."/>
            <person name="Martin F.M."/>
            <person name="Hacquard S."/>
        </authorList>
    </citation>
    <scope>NUCLEOTIDE SEQUENCE</scope>
    <source>
        <strain evidence="2">MPI-SDFR-AT-0073</strain>
    </source>
</reference>
<comment type="caution">
    <text evidence="2">The sequence shown here is derived from an EMBL/GenBank/DDBJ whole genome shotgun (WGS) entry which is preliminary data.</text>
</comment>
<name>A0A9P9A1L8_9PEZI</name>
<sequence length="273" mass="31572">MTDRDLQQATQFLLFGDLPAELRLEIWNMALESETTRRVVPFSCVFNSVLPTVHLRSPLLEVNSESRDKAKKFFDSQVKIHAYQPGHSYMPVRGRVCGLLYLNFKRDVAIFGKDFGLLDHNNQSRDLSFPEVVPRKYISENVTTTTTTTTTTTHGDLSKKWSKGCWTFPTSQRLCGHSLQLCCWSCYYMAKPETHSHIKRCLTVFRHSNLSVCCLLILSGEYREHFLLKDLSTLTSEDCWKILQQILVVPHNRRCGSFYRDIDDLRTVEGEEH</sequence>
<proteinExistence type="predicted"/>
<evidence type="ECO:0000313" key="2">
    <source>
        <dbReference type="EMBL" id="KAH6658234.1"/>
    </source>
</evidence>
<organism evidence="2 3">
    <name type="scientific">Truncatella angustata</name>
    <dbReference type="NCBI Taxonomy" id="152316"/>
    <lineage>
        <taxon>Eukaryota</taxon>
        <taxon>Fungi</taxon>
        <taxon>Dikarya</taxon>
        <taxon>Ascomycota</taxon>
        <taxon>Pezizomycotina</taxon>
        <taxon>Sordariomycetes</taxon>
        <taxon>Xylariomycetidae</taxon>
        <taxon>Amphisphaeriales</taxon>
        <taxon>Sporocadaceae</taxon>
        <taxon>Truncatella</taxon>
    </lineage>
</organism>
<dbReference type="Pfam" id="PF20150">
    <property type="entry name" value="2EXR"/>
    <property type="match status" value="1"/>
</dbReference>
<dbReference type="OrthoDB" id="4707605at2759"/>
<dbReference type="EMBL" id="JAGPXC010000002">
    <property type="protein sequence ID" value="KAH6658234.1"/>
    <property type="molecule type" value="Genomic_DNA"/>
</dbReference>
<dbReference type="AlphaFoldDB" id="A0A9P9A1L8"/>
<feature type="domain" description="2EXR" evidence="1">
    <location>
        <begin position="12"/>
        <end position="108"/>
    </location>
</feature>
<dbReference type="Proteomes" id="UP000758603">
    <property type="component" value="Unassembled WGS sequence"/>
</dbReference>
<dbReference type="GeneID" id="70128585"/>
<protein>
    <recommendedName>
        <fullName evidence="1">2EXR domain-containing protein</fullName>
    </recommendedName>
</protein>
<evidence type="ECO:0000313" key="3">
    <source>
        <dbReference type="Proteomes" id="UP000758603"/>
    </source>
</evidence>